<name>A0A9Q9SUN6_MOOP1</name>
<accession>A0A9Q9SUN6</accession>
<dbReference type="EMBL" id="CP017708">
    <property type="protein sequence ID" value="WAN69969.1"/>
    <property type="molecule type" value="Genomic_DNA"/>
</dbReference>
<organism evidence="1">
    <name type="scientific">Moorena producens (strain JHB)</name>
    <dbReference type="NCBI Taxonomy" id="1454205"/>
    <lineage>
        <taxon>Bacteria</taxon>
        <taxon>Bacillati</taxon>
        <taxon>Cyanobacteriota</taxon>
        <taxon>Cyanophyceae</taxon>
        <taxon>Coleofasciculales</taxon>
        <taxon>Coleofasciculaceae</taxon>
        <taxon>Moorena</taxon>
    </lineage>
</organism>
<dbReference type="AlphaFoldDB" id="A0A9Q9SUN6"/>
<dbReference type="Proteomes" id="UP000176944">
    <property type="component" value="Chromosome"/>
</dbReference>
<reference evidence="1" key="2">
    <citation type="submission" date="2022-10" db="EMBL/GenBank/DDBJ databases">
        <authorList>
            <person name="Ngo T.-E."/>
        </authorList>
    </citation>
    <scope>NUCLEOTIDE SEQUENCE</scope>
    <source>
        <strain evidence="1">JHB</strain>
    </source>
</reference>
<reference evidence="1" key="1">
    <citation type="journal article" date="2017" name="Proc. Natl. Acad. Sci. U.S.A.">
        <title>Comparative genomics uncovers the prolific and distinctive metabolic potential of the cyanobacterial genus Moorea.</title>
        <authorList>
            <person name="Leao T."/>
            <person name="Castelao G."/>
            <person name="Korobeynikov A."/>
            <person name="Monroe E.A."/>
            <person name="Podell S."/>
            <person name="Glukhov E."/>
            <person name="Allen E.E."/>
            <person name="Gerwick W.H."/>
            <person name="Gerwick L."/>
        </authorList>
    </citation>
    <scope>NUCLEOTIDE SEQUENCE</scope>
    <source>
        <strain evidence="1">JHB</strain>
    </source>
</reference>
<sequence>MTKVSNLSKRKSLNSDKGLLTFDFCYISDQLIAISYQPKGCGQRLTAPQVAWPTANG</sequence>
<evidence type="ECO:0000313" key="1">
    <source>
        <dbReference type="EMBL" id="WAN69969.1"/>
    </source>
</evidence>
<proteinExistence type="predicted"/>
<gene>
    <name evidence="1" type="ORF">BJP36_38490</name>
</gene>
<protein>
    <submittedName>
        <fullName evidence="1">Uncharacterized protein</fullName>
    </submittedName>
</protein>